<keyword evidence="1" id="KW-0813">Transport</keyword>
<comment type="similarity">
    <text evidence="1">Belongs to the SFT2 family.</text>
</comment>
<dbReference type="PANTHER" id="PTHR23137">
    <property type="entry name" value="VESICLE TRANSPORT PROTEIN-RELATED"/>
    <property type="match status" value="1"/>
</dbReference>
<accession>A0A452VGM0</accession>
<protein>
    <recommendedName>
        <fullName evidence="1">Vesicle transport protein</fullName>
    </recommendedName>
</protein>
<comment type="function">
    <text evidence="1">May be involved in fusion of retrograde transport vesicles derived from an endocytic compartment with the Golgi complex.</text>
</comment>
<sequence length="104" mass="11930">FHFQRGTLQSQDHRDRRKIRGDLNLRVLDASSLSFNTRLKWFTIYFVCGIFFSILGTRLLGLPGGMKLFAVFYTFGNLAALAIRLKLPLKSPMDCLQNIIFSSQ</sequence>
<keyword evidence="1" id="KW-0812">Transmembrane</keyword>
<feature type="transmembrane region" description="Helical" evidence="1">
    <location>
        <begin position="66"/>
        <end position="83"/>
    </location>
</feature>
<dbReference type="GO" id="GO:0016020">
    <property type="term" value="C:membrane"/>
    <property type="evidence" value="ECO:0007669"/>
    <property type="project" value="UniProtKB-SubCell"/>
</dbReference>
<dbReference type="GO" id="GO:0016192">
    <property type="term" value="P:vesicle-mediated transport"/>
    <property type="evidence" value="ECO:0007669"/>
    <property type="project" value="InterPro"/>
</dbReference>
<evidence type="ECO:0000313" key="2">
    <source>
        <dbReference type="Ensembl" id="ENSUMAP00000032836"/>
    </source>
</evidence>
<dbReference type="GeneTree" id="ENSGT00950000185438"/>
<reference evidence="2" key="1">
    <citation type="submission" date="2019-03" db="UniProtKB">
        <authorList>
            <consortium name="Ensembl"/>
        </authorList>
    </citation>
    <scope>IDENTIFICATION</scope>
</reference>
<dbReference type="PANTHER" id="PTHR23137:SF24">
    <property type="entry name" value="VESICLE TRANSPORT PROTEIN SFT2A"/>
    <property type="match status" value="1"/>
</dbReference>
<dbReference type="Ensembl" id="ENSUMAT00000038830.1">
    <property type="protein sequence ID" value="ENSUMAP00000032836.1"/>
    <property type="gene ID" value="ENSUMAG00000023661.1"/>
</dbReference>
<dbReference type="InterPro" id="IPR011691">
    <property type="entry name" value="Vesicle_transpt_SFT2"/>
</dbReference>
<comment type="subcellular location">
    <subcellularLocation>
        <location evidence="1">Membrane</location>
        <topology evidence="1">Multi-pass membrane protein</topology>
    </subcellularLocation>
</comment>
<feature type="transmembrane region" description="Helical" evidence="1">
    <location>
        <begin position="41"/>
        <end position="60"/>
    </location>
</feature>
<keyword evidence="1" id="KW-0472">Membrane</keyword>
<keyword evidence="1" id="KW-1133">Transmembrane helix</keyword>
<proteinExistence type="inferred from homology"/>
<organism evidence="2">
    <name type="scientific">Ursus maritimus</name>
    <name type="common">Polar bear</name>
    <name type="synonym">Thalarctos maritimus</name>
    <dbReference type="NCBI Taxonomy" id="29073"/>
    <lineage>
        <taxon>Eukaryota</taxon>
        <taxon>Metazoa</taxon>
        <taxon>Chordata</taxon>
        <taxon>Craniata</taxon>
        <taxon>Vertebrata</taxon>
        <taxon>Euteleostomi</taxon>
        <taxon>Mammalia</taxon>
        <taxon>Eutheria</taxon>
        <taxon>Laurasiatheria</taxon>
        <taxon>Carnivora</taxon>
        <taxon>Caniformia</taxon>
        <taxon>Ursidae</taxon>
        <taxon>Ursus</taxon>
    </lineage>
</organism>
<evidence type="ECO:0000256" key="1">
    <source>
        <dbReference type="RuleBase" id="RU363111"/>
    </source>
</evidence>
<keyword evidence="1" id="KW-0653">Protein transport</keyword>
<comment type="caution">
    <text evidence="1">Lacks conserved residue(s) required for the propagation of feature annotation.</text>
</comment>
<dbReference type="GO" id="GO:0015031">
    <property type="term" value="P:protein transport"/>
    <property type="evidence" value="ECO:0007669"/>
    <property type="project" value="UniProtKB-KW"/>
</dbReference>
<dbReference type="AlphaFoldDB" id="A0A452VGM0"/>
<name>A0A452VGM0_URSMA</name>